<dbReference type="EMBL" id="CAJVQB010017661">
    <property type="protein sequence ID" value="CAG8785067.1"/>
    <property type="molecule type" value="Genomic_DNA"/>
</dbReference>
<organism evidence="1 2">
    <name type="scientific">Gigaspora margarita</name>
    <dbReference type="NCBI Taxonomy" id="4874"/>
    <lineage>
        <taxon>Eukaryota</taxon>
        <taxon>Fungi</taxon>
        <taxon>Fungi incertae sedis</taxon>
        <taxon>Mucoromycota</taxon>
        <taxon>Glomeromycotina</taxon>
        <taxon>Glomeromycetes</taxon>
        <taxon>Diversisporales</taxon>
        <taxon>Gigasporaceae</taxon>
        <taxon>Gigaspora</taxon>
    </lineage>
</organism>
<comment type="caution">
    <text evidence="1">The sequence shown here is derived from an EMBL/GenBank/DDBJ whole genome shotgun (WGS) entry which is preliminary data.</text>
</comment>
<evidence type="ECO:0000313" key="2">
    <source>
        <dbReference type="Proteomes" id="UP000789901"/>
    </source>
</evidence>
<dbReference type="Proteomes" id="UP000789901">
    <property type="component" value="Unassembled WGS sequence"/>
</dbReference>
<dbReference type="SUPFAM" id="SSF56219">
    <property type="entry name" value="DNase I-like"/>
    <property type="match status" value="1"/>
</dbReference>
<protein>
    <submittedName>
        <fullName evidence="1">26099_t:CDS:1</fullName>
    </submittedName>
</protein>
<gene>
    <name evidence="1" type="ORF">GMARGA_LOCUS20295</name>
</gene>
<dbReference type="Gene3D" id="3.60.10.10">
    <property type="entry name" value="Endonuclease/exonuclease/phosphatase"/>
    <property type="match status" value="1"/>
</dbReference>
<keyword evidence="2" id="KW-1185">Reference proteome</keyword>
<evidence type="ECO:0000313" key="1">
    <source>
        <dbReference type="EMBL" id="CAG8785067.1"/>
    </source>
</evidence>
<reference evidence="1 2" key="1">
    <citation type="submission" date="2021-06" db="EMBL/GenBank/DDBJ databases">
        <authorList>
            <person name="Kallberg Y."/>
            <person name="Tangrot J."/>
            <person name="Rosling A."/>
        </authorList>
    </citation>
    <scope>NUCLEOTIDE SEQUENCE [LARGE SCALE GENOMIC DNA]</scope>
    <source>
        <strain evidence="1 2">120-4 pot B 10/14</strain>
    </source>
</reference>
<dbReference type="InterPro" id="IPR036691">
    <property type="entry name" value="Endo/exonu/phosph_ase_sf"/>
</dbReference>
<proteinExistence type="predicted"/>
<sequence length="212" mass="24898">MLYVAPTSSEVQKNIKEYLKKCLKDIETKKKAQRCVILGDFNVDLNQIINLDLKEQAGKEEKKQIAQLLRGKQFADIFYESNSPDQPTWKRKEAHSRIDTIWIDYIDLRTGSDHQAVVVQLETGLNLQKRSQAENRRVRRKRLEIDIENVNERYWEEYRAILNDLWNIIESSIKKLAINTLLQKKKTHVIEDIAHTNAATKKLRKDIRTLGK</sequence>
<accession>A0ABN7VM44</accession>
<name>A0ABN7VM44_GIGMA</name>